<evidence type="ECO:0000256" key="4">
    <source>
        <dbReference type="ARBA" id="ARBA00012154"/>
    </source>
</evidence>
<evidence type="ECO:0000256" key="5">
    <source>
        <dbReference type="ARBA" id="ARBA00013853"/>
    </source>
</evidence>
<dbReference type="SUPFAM" id="SSF55060">
    <property type="entry name" value="GHMP Kinase, C-terminal domain"/>
    <property type="match status" value="1"/>
</dbReference>
<comment type="catalytic activity">
    <reaction evidence="13">
        <text>shikimate + ATP = 3-phosphoshikimate + ADP + H(+)</text>
        <dbReference type="Rhea" id="RHEA:13121"/>
        <dbReference type="ChEBI" id="CHEBI:15378"/>
        <dbReference type="ChEBI" id="CHEBI:30616"/>
        <dbReference type="ChEBI" id="CHEBI:36208"/>
        <dbReference type="ChEBI" id="CHEBI:145989"/>
        <dbReference type="ChEBI" id="CHEBI:456216"/>
        <dbReference type="EC" id="2.7.1.71"/>
    </reaction>
</comment>
<reference evidence="17" key="1">
    <citation type="journal article" date="2020" name="ISME J.">
        <title>Gammaproteobacteria mediating utilization of methyl-, sulfur- and petroleum organic compounds in deep ocean hydrothermal plumes.</title>
        <authorList>
            <person name="Zhou Z."/>
            <person name="Liu Y."/>
            <person name="Pan J."/>
            <person name="Cron B.R."/>
            <person name="Toner B.M."/>
            <person name="Anantharaman K."/>
            <person name="Breier J.A."/>
            <person name="Dick G.J."/>
            <person name="Li M."/>
        </authorList>
    </citation>
    <scope>NUCLEOTIDE SEQUENCE</scope>
    <source>
        <strain evidence="17">SZUA-1515</strain>
    </source>
</reference>
<dbReference type="HAMAP" id="MF_00370">
    <property type="entry name" value="Shik_kinase_arch"/>
    <property type="match status" value="1"/>
</dbReference>
<dbReference type="PIRSF" id="PIRSF005758">
    <property type="entry name" value="Shikimt_kin_arch"/>
    <property type="match status" value="1"/>
</dbReference>
<dbReference type="SUPFAM" id="SSF54211">
    <property type="entry name" value="Ribosomal protein S5 domain 2-like"/>
    <property type="match status" value="1"/>
</dbReference>
<gene>
    <name evidence="17" type="ORF">EYH45_06265</name>
</gene>
<name>A0A833EAY4_CALS0</name>
<dbReference type="UniPathway" id="UPA00053">
    <property type="reaction ID" value="UER00088"/>
</dbReference>
<dbReference type="GO" id="GO:0005737">
    <property type="term" value="C:cytoplasm"/>
    <property type="evidence" value="ECO:0007669"/>
    <property type="project" value="UniProtKB-SubCell"/>
</dbReference>
<dbReference type="InterPro" id="IPR013750">
    <property type="entry name" value="GHMP_kinase_C_dom"/>
</dbReference>
<keyword evidence="8 17" id="KW-0808">Transferase</keyword>
<keyword evidence="11" id="KW-0067">ATP-binding</keyword>
<dbReference type="PANTHER" id="PTHR20861:SF3">
    <property type="entry name" value="SHIKIMATE KINASE"/>
    <property type="match status" value="1"/>
</dbReference>
<evidence type="ECO:0000256" key="1">
    <source>
        <dbReference type="ARBA" id="ARBA00004496"/>
    </source>
</evidence>
<dbReference type="Proteomes" id="UP000608579">
    <property type="component" value="Unassembled WGS sequence"/>
</dbReference>
<dbReference type="Gene3D" id="3.30.230.10">
    <property type="match status" value="1"/>
</dbReference>
<feature type="domain" description="GHMP kinase N-terminal" evidence="15">
    <location>
        <begin position="54"/>
        <end position="143"/>
    </location>
</feature>
<feature type="non-terminal residue" evidence="17">
    <location>
        <position position="1"/>
    </location>
</feature>
<organism evidence="17 18">
    <name type="scientific">Caldiarchaeum subterraneum</name>
    <dbReference type="NCBI Taxonomy" id="311458"/>
    <lineage>
        <taxon>Archaea</taxon>
        <taxon>Nitrososphaerota</taxon>
        <taxon>Candidatus Caldarchaeales</taxon>
        <taxon>Candidatus Caldarchaeaceae</taxon>
        <taxon>Candidatus Caldarchaeum</taxon>
    </lineage>
</organism>
<proteinExistence type="inferred from homology"/>
<dbReference type="AlphaFoldDB" id="A0A833EAY4"/>
<accession>A0A833EAY4</accession>
<dbReference type="InterPro" id="IPR006204">
    <property type="entry name" value="GHMP_kinase_N_dom"/>
</dbReference>
<dbReference type="GO" id="GO:0005524">
    <property type="term" value="F:ATP binding"/>
    <property type="evidence" value="ECO:0007669"/>
    <property type="project" value="UniProtKB-KW"/>
</dbReference>
<dbReference type="Pfam" id="PF08544">
    <property type="entry name" value="GHMP_kinases_C"/>
    <property type="match status" value="1"/>
</dbReference>
<sequence length="284" mass="29690">RGRGHAYGAVSIVNAISTGRGAALGIDLVTKAEVKLDHSSLGVRLLNRGRDPSLAREVVKAVTTALGMEEVGAEVRTESNIPEAVGLKSSSSAAVAIALATLDALGTDMQDTQLLRLVAEASLSSGTSITGALDDASACMLGGFTVTDNTGMKLLKREEAGENLRVAVLIPPRKTYTSEFRREDLNPISELVSEAFNLALKGEYWKAMTLNGLLHAAALSIDTKPIIEALRRGALAAGVSGTGPAVAAVTTADRVDDVRDVLAEYDGYVITSSVNNRRGGFGWP</sequence>
<evidence type="ECO:0000256" key="3">
    <source>
        <dbReference type="ARBA" id="ARBA00010202"/>
    </source>
</evidence>
<dbReference type="PANTHER" id="PTHR20861">
    <property type="entry name" value="HOMOSERINE/4-DIPHOSPHOCYTIDYL-2-C-METHYL-D-ERYTHRITOL KINASE"/>
    <property type="match status" value="1"/>
</dbReference>
<dbReference type="GO" id="GO:0009423">
    <property type="term" value="P:chorismate biosynthetic process"/>
    <property type="evidence" value="ECO:0007669"/>
    <property type="project" value="UniProtKB-UniRule"/>
</dbReference>
<dbReference type="GO" id="GO:0009073">
    <property type="term" value="P:aromatic amino acid family biosynthetic process"/>
    <property type="evidence" value="ECO:0007669"/>
    <property type="project" value="UniProtKB-KW"/>
</dbReference>
<protein>
    <recommendedName>
        <fullName evidence="5 14">Shikimate kinase</fullName>
        <ecNumber evidence="4 14">2.7.1.71</ecNumber>
    </recommendedName>
</protein>
<evidence type="ECO:0000256" key="6">
    <source>
        <dbReference type="ARBA" id="ARBA00022490"/>
    </source>
</evidence>
<dbReference type="EMBL" id="DQVM01000117">
    <property type="protein sequence ID" value="HIQ30150.1"/>
    <property type="molecule type" value="Genomic_DNA"/>
</dbReference>
<feature type="domain" description="GHMP kinase C-terminal" evidence="16">
    <location>
        <begin position="207"/>
        <end position="264"/>
    </location>
</feature>
<evidence type="ECO:0000313" key="18">
    <source>
        <dbReference type="Proteomes" id="UP000608579"/>
    </source>
</evidence>
<dbReference type="NCBIfam" id="TIGR01920">
    <property type="entry name" value="Shik_kin_archae"/>
    <property type="match status" value="1"/>
</dbReference>
<dbReference type="Gene3D" id="3.30.70.890">
    <property type="entry name" value="GHMP kinase, C-terminal domain"/>
    <property type="match status" value="1"/>
</dbReference>
<evidence type="ECO:0000313" key="17">
    <source>
        <dbReference type="EMBL" id="HIQ30150.1"/>
    </source>
</evidence>
<comment type="caution">
    <text evidence="17">The sequence shown here is derived from an EMBL/GenBank/DDBJ whole genome shotgun (WGS) entry which is preliminary data.</text>
</comment>
<evidence type="ECO:0000259" key="16">
    <source>
        <dbReference type="Pfam" id="PF08544"/>
    </source>
</evidence>
<keyword evidence="12" id="KW-0057">Aromatic amino acid biosynthesis</keyword>
<dbReference type="InterPro" id="IPR014721">
    <property type="entry name" value="Ribsml_uS5_D2-typ_fold_subgr"/>
</dbReference>
<dbReference type="GO" id="GO:0008652">
    <property type="term" value="P:amino acid biosynthetic process"/>
    <property type="evidence" value="ECO:0007669"/>
    <property type="project" value="UniProtKB-KW"/>
</dbReference>
<evidence type="ECO:0000256" key="8">
    <source>
        <dbReference type="ARBA" id="ARBA00022679"/>
    </source>
</evidence>
<comment type="similarity">
    <text evidence="3">Belongs to the GHMP kinase family. Archaeal shikimate kinase subfamily.</text>
</comment>
<evidence type="ECO:0000256" key="14">
    <source>
        <dbReference type="NCBIfam" id="TIGR01920"/>
    </source>
</evidence>
<dbReference type="InterPro" id="IPR036554">
    <property type="entry name" value="GHMP_kinase_C_sf"/>
</dbReference>
<dbReference type="InterPro" id="IPR020568">
    <property type="entry name" value="Ribosomal_Su5_D2-typ_SF"/>
</dbReference>
<evidence type="ECO:0000256" key="12">
    <source>
        <dbReference type="ARBA" id="ARBA00023141"/>
    </source>
</evidence>
<comment type="pathway">
    <text evidence="2">Metabolic intermediate biosynthesis; chorismate biosynthesis; chorismate from D-erythrose 4-phosphate and phosphoenolpyruvate: step 5/7.</text>
</comment>
<evidence type="ECO:0000256" key="10">
    <source>
        <dbReference type="ARBA" id="ARBA00022777"/>
    </source>
</evidence>
<keyword evidence="10 17" id="KW-0418">Kinase</keyword>
<evidence type="ECO:0000256" key="7">
    <source>
        <dbReference type="ARBA" id="ARBA00022605"/>
    </source>
</evidence>
<evidence type="ECO:0000256" key="13">
    <source>
        <dbReference type="ARBA" id="ARBA00048567"/>
    </source>
</evidence>
<evidence type="ECO:0000256" key="11">
    <source>
        <dbReference type="ARBA" id="ARBA00022840"/>
    </source>
</evidence>
<dbReference type="InterPro" id="IPR010189">
    <property type="entry name" value="SK_arc"/>
</dbReference>
<keyword evidence="6" id="KW-0963">Cytoplasm</keyword>
<keyword evidence="7" id="KW-0028">Amino-acid biosynthesis</keyword>
<dbReference type="EC" id="2.7.1.71" evidence="4 14"/>
<evidence type="ECO:0000259" key="15">
    <source>
        <dbReference type="Pfam" id="PF00288"/>
    </source>
</evidence>
<dbReference type="Pfam" id="PF00288">
    <property type="entry name" value="GHMP_kinases_N"/>
    <property type="match status" value="1"/>
</dbReference>
<dbReference type="GO" id="GO:0004765">
    <property type="term" value="F:shikimate kinase activity"/>
    <property type="evidence" value="ECO:0007669"/>
    <property type="project" value="UniProtKB-UniRule"/>
</dbReference>
<keyword evidence="9" id="KW-0547">Nucleotide-binding</keyword>
<evidence type="ECO:0000256" key="2">
    <source>
        <dbReference type="ARBA" id="ARBA00004842"/>
    </source>
</evidence>
<comment type="subcellular location">
    <subcellularLocation>
        <location evidence="1">Cytoplasm</location>
    </subcellularLocation>
</comment>
<evidence type="ECO:0000256" key="9">
    <source>
        <dbReference type="ARBA" id="ARBA00022741"/>
    </source>
</evidence>